<feature type="compositionally biased region" description="Low complexity" evidence="2">
    <location>
        <begin position="292"/>
        <end position="302"/>
    </location>
</feature>
<dbReference type="Proteomes" id="UP000426424">
    <property type="component" value="Chromosome"/>
</dbReference>
<gene>
    <name evidence="4" type="ORF">E6P07_08470</name>
</gene>
<evidence type="ECO:0000313" key="4">
    <source>
        <dbReference type="EMBL" id="QGU33008.1"/>
    </source>
</evidence>
<evidence type="ECO:0000256" key="1">
    <source>
        <dbReference type="SAM" id="Coils"/>
    </source>
</evidence>
<feature type="compositionally biased region" description="Basic and acidic residues" evidence="2">
    <location>
        <begin position="372"/>
        <end position="381"/>
    </location>
</feature>
<proteinExistence type="predicted"/>
<accession>A0A6I6E8W0</accession>
<evidence type="ECO:0000256" key="2">
    <source>
        <dbReference type="SAM" id="MobiDB-lite"/>
    </source>
</evidence>
<dbReference type="EMBL" id="CP039268">
    <property type="protein sequence ID" value="QGU33008.1"/>
    <property type="molecule type" value="Genomic_DNA"/>
</dbReference>
<dbReference type="InterPro" id="IPR021136">
    <property type="entry name" value="Flagellar_hook_control-like_C"/>
</dbReference>
<name>A0A6I6E8W0_THETI</name>
<dbReference type="KEGG" id="ttp:E6P07_08470"/>
<feature type="domain" description="Flagellar hook-length control protein-like C-terminal" evidence="3">
    <location>
        <begin position="438"/>
        <end position="510"/>
    </location>
</feature>
<sequence>MIHGAGPLRVVGADAPSVRHERLGVPMSEPLGLQPSGVAATATVIGRRVQSAVASELIARLQVGMQVELIPTRSLGPDLIEAQLRPLVGSATWTNDVRVQLTAALPAKALQATSGEGTAAGTPPPLRAEVVATGSTLILKLLPPADRSVPTTGSNPTALAGSREWLRQQFRQYWPESRPLAATLENIKAQLARAIGPDQAVVPKPLMPPAPPPEETTGPIQIQHAVTTLIDHLVSATDLTDPERLLTAVSRSGLWLEALLARTAMDPAWSSELKLDLKAQLLMLAQRLRVQTVTPPSASPTSHPAGEQRANAPPPTPQPRPQPGVRPEPAGASTGNTPSSPEGTPRPHGTRIRDLDAPDSGPPSNPDSEQSAEARRLEQPHPRTAGLAREVEGMIKQVVTKQLQSLEGPGNQTQWALEIPFRTPSGLQALEVDIRRQQSGEANQHETWSLCLRLDLPRLGPLNIWLTLRHERLNASFQSGHVDGASQIRQHLSDLRRRLEAHEIQVASLQAGYRPLERPAPPFTDSLVREQA</sequence>
<feature type="compositionally biased region" description="Polar residues" evidence="2">
    <location>
        <begin position="333"/>
        <end position="342"/>
    </location>
</feature>
<dbReference type="OrthoDB" id="7055780at2"/>
<keyword evidence="5" id="KW-1185">Reference proteome</keyword>
<feature type="compositionally biased region" description="Pro residues" evidence="2">
    <location>
        <begin position="312"/>
        <end position="326"/>
    </location>
</feature>
<dbReference type="AlphaFoldDB" id="A0A6I6E8W0"/>
<organism evidence="4 5">
    <name type="scientific">Thermochromatium tepidum ATCC 43061</name>
    <dbReference type="NCBI Taxonomy" id="316276"/>
    <lineage>
        <taxon>Bacteria</taxon>
        <taxon>Pseudomonadati</taxon>
        <taxon>Pseudomonadota</taxon>
        <taxon>Gammaproteobacteria</taxon>
        <taxon>Chromatiales</taxon>
        <taxon>Chromatiaceae</taxon>
        <taxon>Thermochromatium</taxon>
    </lineage>
</organism>
<dbReference type="Gene3D" id="3.30.750.140">
    <property type="match status" value="1"/>
</dbReference>
<protein>
    <recommendedName>
        <fullName evidence="3">Flagellar hook-length control protein-like C-terminal domain-containing protein</fullName>
    </recommendedName>
</protein>
<feature type="coiled-coil region" evidence="1">
    <location>
        <begin position="485"/>
        <end position="512"/>
    </location>
</feature>
<keyword evidence="1" id="KW-0175">Coiled coil</keyword>
<evidence type="ECO:0000259" key="3">
    <source>
        <dbReference type="Pfam" id="PF02120"/>
    </source>
</evidence>
<feature type="region of interest" description="Disordered" evidence="2">
    <location>
        <begin position="292"/>
        <end position="385"/>
    </location>
</feature>
<dbReference type="Pfam" id="PF02120">
    <property type="entry name" value="Flg_hook"/>
    <property type="match status" value="1"/>
</dbReference>
<reference evidence="4 5" key="1">
    <citation type="submission" date="2019-12" db="EMBL/GenBank/DDBJ databases">
        <title>The complete genome of the thermophilic, anoxygenic phototrophic gammaproteobacterium Thermochromatium tepidum.</title>
        <authorList>
            <person name="Sattley W.M."/>
            <person name="Swingley W.D."/>
            <person name="Burchell B.M."/>
            <person name="Gurbani S.A."/>
            <person name="Kujawa C.M."/>
            <person name="Nuccio D.A."/>
            <person name="Schladweiler J."/>
            <person name="Shaffer K.N."/>
            <person name="Stokes L.M."/>
            <person name="Touchman J.W."/>
            <person name="Blankenship R.E."/>
            <person name="Madigan M.T."/>
        </authorList>
    </citation>
    <scope>NUCLEOTIDE SEQUENCE [LARGE SCALE GENOMIC DNA]</scope>
    <source>
        <strain evidence="4 5">ATCC 43061</strain>
    </source>
</reference>
<dbReference type="InterPro" id="IPR038610">
    <property type="entry name" value="FliK-like_C_sf"/>
</dbReference>
<evidence type="ECO:0000313" key="5">
    <source>
        <dbReference type="Proteomes" id="UP000426424"/>
    </source>
</evidence>